<evidence type="ECO:0000256" key="3">
    <source>
        <dbReference type="ARBA" id="ARBA00023014"/>
    </source>
</evidence>
<comment type="caution">
    <text evidence="4">The sequence shown here is derived from an EMBL/GenBank/DDBJ whole genome shotgun (WGS) entry which is preliminary data.</text>
</comment>
<dbReference type="PANTHER" id="PTHR43578">
    <property type="entry name" value="NADH-QUINONE OXIDOREDUCTASE SUBUNIT F"/>
    <property type="match status" value="1"/>
</dbReference>
<keyword evidence="4" id="KW-0371">Homeobox</keyword>
<dbReference type="GO" id="GO:0003677">
    <property type="term" value="F:DNA binding"/>
    <property type="evidence" value="ECO:0007669"/>
    <property type="project" value="UniProtKB-KW"/>
</dbReference>
<dbReference type="CDD" id="cd02980">
    <property type="entry name" value="TRX_Fd_family"/>
    <property type="match status" value="1"/>
</dbReference>
<dbReference type="SUPFAM" id="SSF142019">
    <property type="entry name" value="Nqo1 FMN-binding domain-like"/>
    <property type="match status" value="1"/>
</dbReference>
<dbReference type="AlphaFoldDB" id="W4V9P7"/>
<evidence type="ECO:0000256" key="2">
    <source>
        <dbReference type="ARBA" id="ARBA00023004"/>
    </source>
</evidence>
<dbReference type="EMBL" id="BAVR01000049">
    <property type="protein sequence ID" value="GAE89901.1"/>
    <property type="molecule type" value="Genomic_DNA"/>
</dbReference>
<accession>W4V9P7</accession>
<dbReference type="Pfam" id="PF01257">
    <property type="entry name" value="2Fe-2S_thioredx"/>
    <property type="match status" value="1"/>
</dbReference>
<evidence type="ECO:0000313" key="4">
    <source>
        <dbReference type="EMBL" id="GAE89901.1"/>
    </source>
</evidence>
<name>W4V9P7_9FIRM</name>
<dbReference type="InterPro" id="IPR036249">
    <property type="entry name" value="Thioredoxin-like_sf"/>
</dbReference>
<dbReference type="GO" id="GO:0051536">
    <property type="term" value="F:iron-sulfur cluster binding"/>
    <property type="evidence" value="ECO:0007669"/>
    <property type="project" value="UniProtKB-KW"/>
</dbReference>
<organism evidence="4 5">
    <name type="scientific">Acetivibrio straminisolvens JCM 21531</name>
    <dbReference type="NCBI Taxonomy" id="1294263"/>
    <lineage>
        <taxon>Bacteria</taxon>
        <taxon>Bacillati</taxon>
        <taxon>Bacillota</taxon>
        <taxon>Clostridia</taxon>
        <taxon>Eubacteriales</taxon>
        <taxon>Oscillospiraceae</taxon>
        <taxon>Acetivibrio</taxon>
    </lineage>
</organism>
<dbReference type="GO" id="GO:0046872">
    <property type="term" value="F:metal ion binding"/>
    <property type="evidence" value="ECO:0007669"/>
    <property type="project" value="UniProtKB-KW"/>
</dbReference>
<dbReference type="STRING" id="1294263.JCM21531_3471"/>
<proteinExistence type="predicted"/>
<keyword evidence="5" id="KW-1185">Reference proteome</keyword>
<evidence type="ECO:0000256" key="1">
    <source>
        <dbReference type="ARBA" id="ARBA00022723"/>
    </source>
</evidence>
<evidence type="ECO:0000313" key="5">
    <source>
        <dbReference type="Proteomes" id="UP000019109"/>
    </source>
</evidence>
<dbReference type="InterPro" id="IPR037225">
    <property type="entry name" value="Nuo51_FMN-bd_sf"/>
</dbReference>
<dbReference type="SUPFAM" id="SSF52833">
    <property type="entry name" value="Thioredoxin-like"/>
    <property type="match status" value="1"/>
</dbReference>
<dbReference type="Gene3D" id="3.40.30.10">
    <property type="entry name" value="Glutaredoxin"/>
    <property type="match status" value="1"/>
</dbReference>
<gene>
    <name evidence="4" type="ORF">JCM21531_3471</name>
</gene>
<keyword evidence="2" id="KW-0408">Iron</keyword>
<dbReference type="Gene3D" id="6.10.250.1450">
    <property type="match status" value="1"/>
</dbReference>
<reference evidence="4" key="1">
    <citation type="journal article" date="2014" name="Genome Announc.">
        <title>Draft Genome Sequence of Clostridium straminisolvens Strain JCM 21531T, Isolated from a Cellulose-Degrading Bacterial Community.</title>
        <authorList>
            <person name="Yuki M."/>
            <person name="Oshima K."/>
            <person name="Suda W."/>
            <person name="Sakamoto M."/>
            <person name="Kitamura K."/>
            <person name="Iida T."/>
            <person name="Hattori M."/>
            <person name="Ohkuma M."/>
        </authorList>
    </citation>
    <scope>NUCLEOTIDE SEQUENCE [LARGE SCALE GENOMIC DNA]</scope>
    <source>
        <strain evidence="4">JCM 21531</strain>
    </source>
</reference>
<keyword evidence="3" id="KW-0411">Iron-sulfur</keyword>
<dbReference type="PANTHER" id="PTHR43578:SF3">
    <property type="entry name" value="NADH-QUINONE OXIDOREDUCTASE SUBUNIT F"/>
    <property type="match status" value="1"/>
</dbReference>
<sequence length="207" mass="23425">MISSREELQRVREMYSRNLMTEKKRILVCAGTGCVSGGSLEIFERLSELVSKRGMNCQVELQEEPHENTIGMKKSGCHGFCEMGPLVRIEPEGYLYTKVKPEDCEEIVDKTIVAGEHIERLAYNQNGIVYKKQDEIPFYKKQTRLVLEHCGQIDSTSITEYIATGGYCALEKALFDMSSDDIINEISEANLADAVEEDFRQDANGHK</sequence>
<keyword evidence="1" id="KW-0479">Metal-binding</keyword>
<dbReference type="Proteomes" id="UP000019109">
    <property type="component" value="Unassembled WGS sequence"/>
</dbReference>
<protein>
    <submittedName>
        <fullName evidence="4">NAD-reducing hydrogenase subunit HoxF</fullName>
    </submittedName>
</protein>